<dbReference type="Pfam" id="PF00561">
    <property type="entry name" value="Abhydrolase_1"/>
    <property type="match status" value="1"/>
</dbReference>
<dbReference type="SUPFAM" id="SSF53474">
    <property type="entry name" value="alpha/beta-Hydrolases"/>
    <property type="match status" value="1"/>
</dbReference>
<organism evidence="3 4">
    <name type="scientific">Streptosporangium amethystogenes subsp. fukuiense</name>
    <dbReference type="NCBI Taxonomy" id="698418"/>
    <lineage>
        <taxon>Bacteria</taxon>
        <taxon>Bacillati</taxon>
        <taxon>Actinomycetota</taxon>
        <taxon>Actinomycetes</taxon>
        <taxon>Streptosporangiales</taxon>
        <taxon>Streptosporangiaceae</taxon>
        <taxon>Streptosporangium</taxon>
    </lineage>
</organism>
<dbReference type="Proteomes" id="UP001596514">
    <property type="component" value="Unassembled WGS sequence"/>
</dbReference>
<evidence type="ECO:0000259" key="2">
    <source>
        <dbReference type="Pfam" id="PF00561"/>
    </source>
</evidence>
<dbReference type="PANTHER" id="PTHR43329">
    <property type="entry name" value="EPOXIDE HYDROLASE"/>
    <property type="match status" value="1"/>
</dbReference>
<feature type="domain" description="AB hydrolase-1" evidence="2">
    <location>
        <begin position="25"/>
        <end position="259"/>
    </location>
</feature>
<dbReference type="InterPro" id="IPR029058">
    <property type="entry name" value="AB_hydrolase_fold"/>
</dbReference>
<dbReference type="RefSeq" id="WP_343971041.1">
    <property type="nucleotide sequence ID" value="NZ_BAAAGK010000088.1"/>
</dbReference>
<evidence type="ECO:0000313" key="3">
    <source>
        <dbReference type="EMBL" id="MFC7600256.1"/>
    </source>
</evidence>
<protein>
    <submittedName>
        <fullName evidence="3">Alpha/beta fold hydrolase</fullName>
    </submittedName>
</protein>
<keyword evidence="4" id="KW-1185">Reference proteome</keyword>
<comment type="caution">
    <text evidence="3">The sequence shown here is derived from an EMBL/GenBank/DDBJ whole genome shotgun (WGS) entry which is preliminary data.</text>
</comment>
<dbReference type="InterPro" id="IPR000073">
    <property type="entry name" value="AB_hydrolase_1"/>
</dbReference>
<accession>A0ABW2SXR6</accession>
<evidence type="ECO:0000256" key="1">
    <source>
        <dbReference type="ARBA" id="ARBA00022801"/>
    </source>
</evidence>
<dbReference type="PRINTS" id="PR00412">
    <property type="entry name" value="EPOXHYDRLASE"/>
</dbReference>
<dbReference type="Gene3D" id="3.40.50.1820">
    <property type="entry name" value="alpha/beta hydrolase"/>
    <property type="match status" value="1"/>
</dbReference>
<gene>
    <name evidence="3" type="ORF">ACFQVD_09110</name>
</gene>
<reference evidence="4" key="1">
    <citation type="journal article" date="2019" name="Int. J. Syst. Evol. Microbiol.">
        <title>The Global Catalogue of Microorganisms (GCM) 10K type strain sequencing project: providing services to taxonomists for standard genome sequencing and annotation.</title>
        <authorList>
            <consortium name="The Broad Institute Genomics Platform"/>
            <consortium name="The Broad Institute Genome Sequencing Center for Infectious Disease"/>
            <person name="Wu L."/>
            <person name="Ma J."/>
        </authorList>
    </citation>
    <scope>NUCLEOTIDE SEQUENCE [LARGE SCALE GENOMIC DNA]</scope>
    <source>
        <strain evidence="4">JCM 10083</strain>
    </source>
</reference>
<proteinExistence type="predicted"/>
<name>A0ABW2SXR6_9ACTN</name>
<keyword evidence="1 3" id="KW-0378">Hydrolase</keyword>
<dbReference type="InterPro" id="IPR000639">
    <property type="entry name" value="Epox_hydrolase-like"/>
</dbReference>
<dbReference type="GO" id="GO:0016787">
    <property type="term" value="F:hydrolase activity"/>
    <property type="evidence" value="ECO:0007669"/>
    <property type="project" value="UniProtKB-KW"/>
</dbReference>
<dbReference type="EMBL" id="JBHTEE010000001">
    <property type="protein sequence ID" value="MFC7600256.1"/>
    <property type="molecule type" value="Genomic_DNA"/>
</dbReference>
<evidence type="ECO:0000313" key="4">
    <source>
        <dbReference type="Proteomes" id="UP001596514"/>
    </source>
</evidence>
<sequence length="274" mass="29610">MPESKINAGLLSFDALVDGPPDGDLVILLHGFPESSRQWAAHVVALAEAGFRAVAFDQRGYSPGARPAAVTAYRMPHLVQDVLDVADALGADRFHLVGHDWGGSVAWCTAFANPKRVVTLTSFSTPHPRAFADAVREGAQPVPGYHRTFAPEGAEAMLRDNLAWIRGSLGSAVPADHAREYLGRLSRPEALRAALSWFAAKDPADVAIGAVEVPSLLLWSDGDPVVRRHTAELTAKWVTGPYQFVALEGIGHWISEEAPEPTAQLMTEHIRRYG</sequence>